<reference evidence="2" key="1">
    <citation type="submission" date="2019-08" db="EMBL/GenBank/DDBJ databases">
        <authorList>
            <person name="Liu F."/>
        </authorList>
    </citation>
    <scope>NUCLEOTIDE SEQUENCE [LARGE SCALE GENOMIC DNA]</scope>
    <source>
        <strain evidence="2">PA1801</strain>
        <tissue evidence="2">Leaf</tissue>
    </source>
</reference>
<evidence type="ECO:0000259" key="1">
    <source>
        <dbReference type="Pfam" id="PF07727"/>
    </source>
</evidence>
<organism evidence="2 3">
    <name type="scientific">Gossypium australe</name>
    <dbReference type="NCBI Taxonomy" id="47621"/>
    <lineage>
        <taxon>Eukaryota</taxon>
        <taxon>Viridiplantae</taxon>
        <taxon>Streptophyta</taxon>
        <taxon>Embryophyta</taxon>
        <taxon>Tracheophyta</taxon>
        <taxon>Spermatophyta</taxon>
        <taxon>Magnoliopsida</taxon>
        <taxon>eudicotyledons</taxon>
        <taxon>Gunneridae</taxon>
        <taxon>Pentapetalae</taxon>
        <taxon>rosids</taxon>
        <taxon>malvids</taxon>
        <taxon>Malvales</taxon>
        <taxon>Malvaceae</taxon>
        <taxon>Malvoideae</taxon>
        <taxon>Gossypium</taxon>
    </lineage>
</organism>
<gene>
    <name evidence="2" type="ORF">EPI10_021685</name>
</gene>
<dbReference type="Pfam" id="PF07727">
    <property type="entry name" value="RVT_2"/>
    <property type="match status" value="2"/>
</dbReference>
<proteinExistence type="predicted"/>
<comment type="caution">
    <text evidence="2">The sequence shown here is derived from an EMBL/GenBank/DDBJ whole genome shotgun (WGS) entry which is preliminary data.</text>
</comment>
<dbReference type="Proteomes" id="UP000325315">
    <property type="component" value="Unassembled WGS sequence"/>
</dbReference>
<dbReference type="InterPro" id="IPR013103">
    <property type="entry name" value="RVT_2"/>
</dbReference>
<feature type="domain" description="Reverse transcriptase Ty1/copia-type" evidence="1">
    <location>
        <begin position="108"/>
        <end position="183"/>
    </location>
</feature>
<evidence type="ECO:0000313" key="2">
    <source>
        <dbReference type="EMBL" id="KAA3481313.1"/>
    </source>
</evidence>
<protein>
    <submittedName>
        <fullName evidence="2">Pleiotropic drug resistance protein 3-like</fullName>
    </submittedName>
</protein>
<keyword evidence="3" id="KW-1185">Reference proteome</keyword>
<dbReference type="PANTHER" id="PTHR11439">
    <property type="entry name" value="GAG-POL-RELATED RETROTRANSPOSON"/>
    <property type="match status" value="1"/>
</dbReference>
<dbReference type="InterPro" id="IPR043502">
    <property type="entry name" value="DNA/RNA_pol_sf"/>
</dbReference>
<evidence type="ECO:0000313" key="3">
    <source>
        <dbReference type="Proteomes" id="UP000325315"/>
    </source>
</evidence>
<dbReference type="AlphaFoldDB" id="A0A5B6WIR9"/>
<dbReference type="PANTHER" id="PTHR11439:SF503">
    <property type="entry name" value="CYSTEINE-RICH RLK (RECEPTOR-LIKE PROTEIN KINASE) 8"/>
    <property type="match status" value="1"/>
</dbReference>
<dbReference type="OrthoDB" id="992938at2759"/>
<feature type="domain" description="Reverse transcriptase Ty1/copia-type" evidence="1">
    <location>
        <begin position="33"/>
        <end position="80"/>
    </location>
</feature>
<name>A0A5B6WIR9_9ROSI</name>
<dbReference type="EMBL" id="SMMG02000003">
    <property type="protein sequence ID" value="KAA3481313.1"/>
    <property type="molecule type" value="Genomic_DNA"/>
</dbReference>
<sequence length="293" mass="33965">MTIVEPFNFDRAAKEDYWKEAIEAEMEMIHKNGTLELVDRPTHRKIIGVKWVFKTKHNAVGFLNKHKARLIVKGYSQHCGKCTSSDDKSAFLNGFLKEEIFVEKPDGCKAKNETLLIVFLYVDDLLVTSSKSELIKEFKKQMQDVFEMTDLGLMTYFLDMEENHNEHGIFISQQAFILKILSNKSDHERVDEKGYRSLVGCLLYLTTTRPDIMYGVSLLSRFMHCSNTTHFKVAKRVLRYVKGTLNFGVKFEKAKELKLLGYSESDWARSVDDMKSTSGYFFHSRFKGLLLDF</sequence>
<dbReference type="SUPFAM" id="SSF56672">
    <property type="entry name" value="DNA/RNA polymerases"/>
    <property type="match status" value="1"/>
</dbReference>
<accession>A0A5B6WIR9</accession>